<dbReference type="EMBL" id="QJKJ01001965">
    <property type="protein sequence ID" value="RDY04989.1"/>
    <property type="molecule type" value="Genomic_DNA"/>
</dbReference>
<reference evidence="1" key="1">
    <citation type="submission" date="2018-05" db="EMBL/GenBank/DDBJ databases">
        <title>Draft genome of Mucuna pruriens seed.</title>
        <authorList>
            <person name="Nnadi N.E."/>
            <person name="Vos R."/>
            <person name="Hasami M.H."/>
            <person name="Devisetty U.K."/>
            <person name="Aguiy J.C."/>
        </authorList>
    </citation>
    <scope>NUCLEOTIDE SEQUENCE [LARGE SCALE GENOMIC DNA]</scope>
    <source>
        <strain evidence="1">JCA_2017</strain>
    </source>
</reference>
<comment type="caution">
    <text evidence="1">The sequence shown here is derived from an EMBL/GenBank/DDBJ whole genome shotgun (WGS) entry which is preliminary data.</text>
</comment>
<organism evidence="1 2">
    <name type="scientific">Mucuna pruriens</name>
    <name type="common">Velvet bean</name>
    <name type="synonym">Dolichos pruriens</name>
    <dbReference type="NCBI Taxonomy" id="157652"/>
    <lineage>
        <taxon>Eukaryota</taxon>
        <taxon>Viridiplantae</taxon>
        <taxon>Streptophyta</taxon>
        <taxon>Embryophyta</taxon>
        <taxon>Tracheophyta</taxon>
        <taxon>Spermatophyta</taxon>
        <taxon>Magnoliopsida</taxon>
        <taxon>eudicotyledons</taxon>
        <taxon>Gunneridae</taxon>
        <taxon>Pentapetalae</taxon>
        <taxon>rosids</taxon>
        <taxon>fabids</taxon>
        <taxon>Fabales</taxon>
        <taxon>Fabaceae</taxon>
        <taxon>Papilionoideae</taxon>
        <taxon>50 kb inversion clade</taxon>
        <taxon>NPAAA clade</taxon>
        <taxon>indigoferoid/millettioid clade</taxon>
        <taxon>Phaseoleae</taxon>
        <taxon>Mucuna</taxon>
    </lineage>
</organism>
<dbReference type="OrthoDB" id="407598at2759"/>
<dbReference type="InterPro" id="IPR012337">
    <property type="entry name" value="RNaseH-like_sf"/>
</dbReference>
<dbReference type="InterPro" id="IPR036397">
    <property type="entry name" value="RNaseH_sf"/>
</dbReference>
<dbReference type="PANTHER" id="PTHR35046:SF9">
    <property type="entry name" value="RNA-DIRECTED DNA POLYMERASE"/>
    <property type="match status" value="1"/>
</dbReference>
<dbReference type="SUPFAM" id="SSF53098">
    <property type="entry name" value="Ribonuclease H-like"/>
    <property type="match status" value="1"/>
</dbReference>
<proteinExistence type="predicted"/>
<name>A0A371HQB6_MUCPR</name>
<evidence type="ECO:0008006" key="3">
    <source>
        <dbReference type="Google" id="ProtNLM"/>
    </source>
</evidence>
<accession>A0A371HQB6</accession>
<dbReference type="Gene3D" id="3.30.420.10">
    <property type="entry name" value="Ribonuclease H-like superfamily/Ribonuclease H"/>
    <property type="match status" value="2"/>
</dbReference>
<keyword evidence="2" id="KW-1185">Reference proteome</keyword>
<evidence type="ECO:0000313" key="1">
    <source>
        <dbReference type="EMBL" id="RDY04989.1"/>
    </source>
</evidence>
<evidence type="ECO:0000313" key="2">
    <source>
        <dbReference type="Proteomes" id="UP000257109"/>
    </source>
</evidence>
<protein>
    <recommendedName>
        <fullName evidence="3">Integrase catalytic domain-containing protein</fullName>
    </recommendedName>
</protein>
<dbReference type="GO" id="GO:0003676">
    <property type="term" value="F:nucleic acid binding"/>
    <property type="evidence" value="ECO:0007669"/>
    <property type="project" value="InterPro"/>
</dbReference>
<gene>
    <name evidence="1" type="ORF">CR513_11219</name>
</gene>
<feature type="non-terminal residue" evidence="1">
    <location>
        <position position="1"/>
    </location>
</feature>
<dbReference type="PANTHER" id="PTHR35046">
    <property type="entry name" value="ZINC KNUCKLE (CCHC-TYPE) FAMILY PROTEIN"/>
    <property type="match status" value="1"/>
</dbReference>
<dbReference type="Proteomes" id="UP000257109">
    <property type="component" value="Unassembled WGS sequence"/>
</dbReference>
<dbReference type="AlphaFoldDB" id="A0A371HQB6"/>
<dbReference type="STRING" id="157652.A0A371HQB6"/>
<sequence>MRKDVHNICERCLTFKLAKPKVSPHGLYTPLPIPIASWIDISMDFILGLPRSKGGKDYIFVVVDCFSKMAHFIPCHKSDDASHVVYLFFRDVVRLHGLPRTISLRDWEDWIPHFEFAYNRVFNSNISYSPFELTYGFNPLPILDLFPLPILPNCVNDEGIFKAQFIKKLHDKAQLHIEKKG</sequence>